<protein>
    <submittedName>
        <fullName evidence="7">Glycerate dehydrogenase (NADH-dependent hydroxypyruvatereductase) (Hpr) (Gdh) (Hydroxypyruvate dehydrogenase) (Glyoxylatereductase) (Hpr-a)</fullName>
        <ecNumber evidence="7">1.1.1.29</ecNumber>
    </submittedName>
</protein>
<dbReference type="RefSeq" id="WP_012675479.1">
    <property type="nucleotide sequence ID" value="NC_012440.1"/>
</dbReference>
<dbReference type="HOGENOM" id="CLU_019796_1_3_0"/>
<feature type="domain" description="D-isomer specific 2-hydroxyacid dehydrogenase catalytic" evidence="5">
    <location>
        <begin position="15"/>
        <end position="316"/>
    </location>
</feature>
<name>C0QQQ9_PERMH</name>
<sequence length="321" mass="36119">MKIVFLDAKTVGDDIDLSVFEAFGDFIAYPTTKGSEVFDRVYDADIIITNKVIIDREVIDYARDLKLICVAATGTNNVDILYAKEKGIAVTNVAGYSTESVVQHTFAMLFYILEQLRYYDDYVKSGQYAESDIFTHLGRPFSEINGKRWGIIGLGTIGRRVGQVAESFGCDVIYHSTSGVKREERYREYPLDELLKTSDIVSIHAPLNEKTRNLITYDKISLMKPSAILLNLGRGGIVNEEDLARALDEGLISGAGLDVLEKEPIDPYSPLLSIKNRDRLLITPHIAWTSIEARKRLIQEIAENIRAFLNGKERNRVDLVF</sequence>
<evidence type="ECO:0000259" key="5">
    <source>
        <dbReference type="Pfam" id="PF00389"/>
    </source>
</evidence>
<dbReference type="InterPro" id="IPR050418">
    <property type="entry name" value="D-iso_2-hydroxyacid_DH_PdxB"/>
</dbReference>
<dbReference type="Gene3D" id="3.40.50.720">
    <property type="entry name" value="NAD(P)-binding Rossmann-like Domain"/>
    <property type="match status" value="2"/>
</dbReference>
<dbReference type="PaxDb" id="123214-PERMA_1233"/>
<evidence type="ECO:0000256" key="1">
    <source>
        <dbReference type="ARBA" id="ARBA00005854"/>
    </source>
</evidence>
<evidence type="ECO:0000256" key="3">
    <source>
        <dbReference type="ARBA" id="ARBA00023027"/>
    </source>
</evidence>
<proteinExistence type="inferred from homology"/>
<evidence type="ECO:0000313" key="8">
    <source>
        <dbReference type="Proteomes" id="UP000001366"/>
    </source>
</evidence>
<dbReference type="OrthoDB" id="9805416at2"/>
<dbReference type="PROSITE" id="PS00671">
    <property type="entry name" value="D_2_HYDROXYACID_DH_3"/>
    <property type="match status" value="1"/>
</dbReference>
<dbReference type="SUPFAM" id="SSF52283">
    <property type="entry name" value="Formate/glycerate dehydrogenase catalytic domain-like"/>
    <property type="match status" value="1"/>
</dbReference>
<accession>C0QQQ9</accession>
<dbReference type="InterPro" id="IPR036291">
    <property type="entry name" value="NAD(P)-bd_dom_sf"/>
</dbReference>
<organism evidence="7 8">
    <name type="scientific">Persephonella marina (strain DSM 14350 / EX-H1)</name>
    <dbReference type="NCBI Taxonomy" id="123214"/>
    <lineage>
        <taxon>Bacteria</taxon>
        <taxon>Pseudomonadati</taxon>
        <taxon>Aquificota</taxon>
        <taxon>Aquificia</taxon>
        <taxon>Aquificales</taxon>
        <taxon>Hydrogenothermaceae</taxon>
        <taxon>Persephonella</taxon>
    </lineage>
</organism>
<dbReference type="Pfam" id="PF00389">
    <property type="entry name" value="2-Hacid_dh"/>
    <property type="match status" value="1"/>
</dbReference>
<evidence type="ECO:0000256" key="4">
    <source>
        <dbReference type="RuleBase" id="RU003719"/>
    </source>
</evidence>
<keyword evidence="2 4" id="KW-0560">Oxidoreductase</keyword>
<dbReference type="Pfam" id="PF02826">
    <property type="entry name" value="2-Hacid_dh_C"/>
    <property type="match status" value="1"/>
</dbReference>
<dbReference type="GO" id="GO:0008465">
    <property type="term" value="F:hydroxypyruvate reductase (NADH) activity"/>
    <property type="evidence" value="ECO:0007669"/>
    <property type="project" value="UniProtKB-EC"/>
</dbReference>
<reference evidence="7 8" key="1">
    <citation type="journal article" date="2009" name="J. Bacteriol.">
        <title>Complete and draft genome sequences of six members of the Aquificales.</title>
        <authorList>
            <person name="Reysenbach A.L."/>
            <person name="Hamamura N."/>
            <person name="Podar M."/>
            <person name="Griffiths E."/>
            <person name="Ferreira S."/>
            <person name="Hochstein R."/>
            <person name="Heidelberg J."/>
            <person name="Johnson J."/>
            <person name="Mead D."/>
            <person name="Pohorille A."/>
            <person name="Sarmiento M."/>
            <person name="Schweighofer K."/>
            <person name="Seshadri R."/>
            <person name="Voytek M.A."/>
        </authorList>
    </citation>
    <scope>NUCLEOTIDE SEQUENCE [LARGE SCALE GENOMIC DNA]</scope>
    <source>
        <strain evidence="8">DSM 14350 / EX-H1</strain>
    </source>
</reference>
<keyword evidence="3" id="KW-0520">NAD</keyword>
<dbReference type="EC" id="1.1.1.29" evidence="7"/>
<dbReference type="InterPro" id="IPR006140">
    <property type="entry name" value="D-isomer_DH_NAD-bd"/>
</dbReference>
<dbReference type="CDD" id="cd12162">
    <property type="entry name" value="2-Hacid_dh_4"/>
    <property type="match status" value="1"/>
</dbReference>
<evidence type="ECO:0000313" key="7">
    <source>
        <dbReference type="EMBL" id="ACO03240.1"/>
    </source>
</evidence>
<dbReference type="GO" id="GO:0051287">
    <property type="term" value="F:NAD binding"/>
    <property type="evidence" value="ECO:0007669"/>
    <property type="project" value="InterPro"/>
</dbReference>
<dbReference type="PANTHER" id="PTHR43761">
    <property type="entry name" value="D-ISOMER SPECIFIC 2-HYDROXYACID DEHYDROGENASE FAMILY PROTEIN (AFU_ORTHOLOGUE AFUA_1G13630)"/>
    <property type="match status" value="1"/>
</dbReference>
<comment type="similarity">
    <text evidence="1 4">Belongs to the D-isomer specific 2-hydroxyacid dehydrogenase family.</text>
</comment>
<dbReference type="PANTHER" id="PTHR43761:SF1">
    <property type="entry name" value="D-ISOMER SPECIFIC 2-HYDROXYACID DEHYDROGENASE CATALYTIC DOMAIN-CONTAINING PROTEIN-RELATED"/>
    <property type="match status" value="1"/>
</dbReference>
<dbReference type="EMBL" id="CP001230">
    <property type="protein sequence ID" value="ACO03240.1"/>
    <property type="molecule type" value="Genomic_DNA"/>
</dbReference>
<dbReference type="InterPro" id="IPR006139">
    <property type="entry name" value="D-isomer_2_OHA_DH_cat_dom"/>
</dbReference>
<dbReference type="eggNOG" id="COG1052">
    <property type="taxonomic scope" value="Bacteria"/>
</dbReference>
<dbReference type="KEGG" id="pmx:PERMA_1233"/>
<evidence type="ECO:0000256" key="2">
    <source>
        <dbReference type="ARBA" id="ARBA00023002"/>
    </source>
</evidence>
<dbReference type="STRING" id="123214.PERMA_1233"/>
<dbReference type="Proteomes" id="UP000001366">
    <property type="component" value="Chromosome"/>
</dbReference>
<dbReference type="InterPro" id="IPR029753">
    <property type="entry name" value="D-isomer_DH_CS"/>
</dbReference>
<dbReference type="NCBIfam" id="NF006263">
    <property type="entry name" value="PRK08410.1"/>
    <property type="match status" value="1"/>
</dbReference>
<feature type="domain" description="D-isomer specific 2-hydroxyacid dehydrogenase NAD-binding" evidence="6">
    <location>
        <begin position="106"/>
        <end position="287"/>
    </location>
</feature>
<dbReference type="AlphaFoldDB" id="C0QQQ9"/>
<evidence type="ECO:0000259" key="6">
    <source>
        <dbReference type="Pfam" id="PF02826"/>
    </source>
</evidence>
<keyword evidence="8" id="KW-1185">Reference proteome</keyword>
<dbReference type="SUPFAM" id="SSF51735">
    <property type="entry name" value="NAD(P)-binding Rossmann-fold domains"/>
    <property type="match status" value="1"/>
</dbReference>
<gene>
    <name evidence="7" type="ordered locus">PERMA_1233</name>
</gene>
<keyword evidence="7" id="KW-0670">Pyruvate</keyword>